<evidence type="ECO:0000313" key="2">
    <source>
        <dbReference type="Proteomes" id="UP000199310"/>
    </source>
</evidence>
<sequence>MKESADEKKMPLRSVSIKIGSNDYTLHYPNTGQWIDIDVLKSQFSNGNYEKLKYSYDPGFLRSAITIDAVALLNVLVPKLKEDLTVKSLFMLDREKMDLVLEEYLVKVVPWLEQWEKLLSTPIAAKSE</sequence>
<dbReference type="RefSeq" id="WP_089895113.1">
    <property type="nucleotide sequence ID" value="NZ_FOJG01000001.1"/>
</dbReference>
<evidence type="ECO:0000313" key="1">
    <source>
        <dbReference type="EMBL" id="SEW37424.1"/>
    </source>
</evidence>
<proteinExistence type="predicted"/>
<dbReference type="STRING" id="29529.SAMN04488122_2505"/>
<name>A0A1I0R9J2_9BACT</name>
<dbReference type="Proteomes" id="UP000199310">
    <property type="component" value="Unassembled WGS sequence"/>
</dbReference>
<protein>
    <submittedName>
        <fullName evidence="1">Uncharacterized protein</fullName>
    </submittedName>
</protein>
<dbReference type="EMBL" id="FOJG01000001">
    <property type="protein sequence ID" value="SEW37424.1"/>
    <property type="molecule type" value="Genomic_DNA"/>
</dbReference>
<keyword evidence="2" id="KW-1185">Reference proteome</keyword>
<accession>A0A1I0R9J2</accession>
<reference evidence="2" key="1">
    <citation type="submission" date="2016-10" db="EMBL/GenBank/DDBJ databases">
        <authorList>
            <person name="Varghese N."/>
            <person name="Submissions S."/>
        </authorList>
    </citation>
    <scope>NUCLEOTIDE SEQUENCE [LARGE SCALE GENOMIC DNA]</scope>
    <source>
        <strain evidence="2">DSM 3695</strain>
    </source>
</reference>
<gene>
    <name evidence="1" type="ORF">SAMN04488122_2505</name>
</gene>
<organism evidence="1 2">
    <name type="scientific">Chitinophaga arvensicola</name>
    <dbReference type="NCBI Taxonomy" id="29529"/>
    <lineage>
        <taxon>Bacteria</taxon>
        <taxon>Pseudomonadati</taxon>
        <taxon>Bacteroidota</taxon>
        <taxon>Chitinophagia</taxon>
        <taxon>Chitinophagales</taxon>
        <taxon>Chitinophagaceae</taxon>
        <taxon>Chitinophaga</taxon>
    </lineage>
</organism>
<dbReference type="OrthoDB" id="9897614at2"/>
<dbReference type="AlphaFoldDB" id="A0A1I0R9J2"/>